<dbReference type="GO" id="GO:0000155">
    <property type="term" value="F:phosphorelay sensor kinase activity"/>
    <property type="evidence" value="ECO:0007669"/>
    <property type="project" value="InterPro"/>
</dbReference>
<protein>
    <recommendedName>
        <fullName evidence="2">Signal transduction histidine kinase internal region domain-containing protein</fullName>
    </recommendedName>
</protein>
<feature type="domain" description="Signal transduction histidine kinase internal region" evidence="2">
    <location>
        <begin position="253"/>
        <end position="331"/>
    </location>
</feature>
<dbReference type="OrthoDB" id="9792992at2"/>
<dbReference type="InterPro" id="IPR050640">
    <property type="entry name" value="Bact_2-comp_sensor_kinase"/>
</dbReference>
<sequence>MTFISGLQQFSSGLQDFNFNMRSRPVYLNKNPLFTIIIMNRESIALRALNNVLSQDTIATFLVVIVFLLLINIVFKKVTKPIRNKWFASFSAAWLSTIILFISYGILKLFGMLVMKFRFGSDGQDIGLSTLPIIRCLVISLIISSVYLIYFWAKERWINEVKNPAKRPFYEALTMFLIACIGIVIVQFTANMRLGSGYGIERAFLSLAIASSAIFGTSLAVLIYSYATRLNAFKIQQKELQISRLQQQVAQSQLDALASKINPHFLYNSLNSIAGLATEDGLKTRNMAIALSKLFRYNINREENNYATVNEEMEMVSLYLEIEKIRFEERLQYTSKIQPGLENDLIPMHLLQPLVENAVKYGAGPNGIVISISIKKSGKDIILSVFDEGKAFDTDLKPGYGLKSLYDKLDILAAGKYEIAFLNEPKEVRITISDLKTKV</sequence>
<dbReference type="InterPro" id="IPR010559">
    <property type="entry name" value="Sig_transdc_His_kin_internal"/>
</dbReference>
<dbReference type="AlphaFoldDB" id="A0A4U1CCA5"/>
<proteinExistence type="predicted"/>
<dbReference type="Proteomes" id="UP000307244">
    <property type="component" value="Unassembled WGS sequence"/>
</dbReference>
<keyword evidence="1" id="KW-1133">Transmembrane helix</keyword>
<name>A0A4U1CCA5_9SPHI</name>
<evidence type="ECO:0000313" key="3">
    <source>
        <dbReference type="EMBL" id="TKC04365.1"/>
    </source>
</evidence>
<dbReference type="InterPro" id="IPR036890">
    <property type="entry name" value="HATPase_C_sf"/>
</dbReference>
<keyword evidence="1" id="KW-0472">Membrane</keyword>
<accession>A0A4U1CCA5</accession>
<gene>
    <name evidence="3" type="ORF">FA047_17425</name>
</gene>
<dbReference type="Gene3D" id="3.30.565.10">
    <property type="entry name" value="Histidine kinase-like ATPase, C-terminal domain"/>
    <property type="match status" value="1"/>
</dbReference>
<feature type="transmembrane region" description="Helical" evidence="1">
    <location>
        <begin position="202"/>
        <end position="227"/>
    </location>
</feature>
<feature type="transmembrane region" description="Helical" evidence="1">
    <location>
        <begin position="172"/>
        <end position="190"/>
    </location>
</feature>
<organism evidence="3 4">
    <name type="scientific">Pedobacter frigoris</name>
    <dbReference type="NCBI Taxonomy" id="2571272"/>
    <lineage>
        <taxon>Bacteria</taxon>
        <taxon>Pseudomonadati</taxon>
        <taxon>Bacteroidota</taxon>
        <taxon>Sphingobacteriia</taxon>
        <taxon>Sphingobacteriales</taxon>
        <taxon>Sphingobacteriaceae</taxon>
        <taxon>Pedobacter</taxon>
    </lineage>
</organism>
<feature type="transmembrane region" description="Helical" evidence="1">
    <location>
        <begin position="87"/>
        <end position="106"/>
    </location>
</feature>
<dbReference type="PANTHER" id="PTHR34220:SF7">
    <property type="entry name" value="SENSOR HISTIDINE KINASE YPDA"/>
    <property type="match status" value="1"/>
</dbReference>
<reference evidence="3 4" key="1">
    <citation type="submission" date="2019-04" db="EMBL/GenBank/DDBJ databases">
        <title>Pedobacter sp. RP-3-15 sp. nov., isolated from Arctic soil.</title>
        <authorList>
            <person name="Dahal R.H."/>
            <person name="Kim D.-U."/>
        </authorList>
    </citation>
    <scope>NUCLEOTIDE SEQUENCE [LARGE SCALE GENOMIC DNA]</scope>
    <source>
        <strain evidence="3 4">RP-3-15</strain>
    </source>
</reference>
<dbReference type="SUPFAM" id="SSF55874">
    <property type="entry name" value="ATPase domain of HSP90 chaperone/DNA topoisomerase II/histidine kinase"/>
    <property type="match status" value="1"/>
</dbReference>
<dbReference type="Pfam" id="PF06580">
    <property type="entry name" value="His_kinase"/>
    <property type="match status" value="1"/>
</dbReference>
<evidence type="ECO:0000256" key="1">
    <source>
        <dbReference type="SAM" id="Phobius"/>
    </source>
</evidence>
<dbReference type="GO" id="GO:0016020">
    <property type="term" value="C:membrane"/>
    <property type="evidence" value="ECO:0007669"/>
    <property type="project" value="InterPro"/>
</dbReference>
<keyword evidence="4" id="KW-1185">Reference proteome</keyword>
<evidence type="ECO:0000313" key="4">
    <source>
        <dbReference type="Proteomes" id="UP000307244"/>
    </source>
</evidence>
<keyword evidence="1" id="KW-0812">Transmembrane</keyword>
<comment type="caution">
    <text evidence="3">The sequence shown here is derived from an EMBL/GenBank/DDBJ whole genome shotgun (WGS) entry which is preliminary data.</text>
</comment>
<evidence type="ECO:0000259" key="2">
    <source>
        <dbReference type="Pfam" id="PF06580"/>
    </source>
</evidence>
<dbReference type="EMBL" id="SWBQ01000005">
    <property type="protein sequence ID" value="TKC04365.1"/>
    <property type="molecule type" value="Genomic_DNA"/>
</dbReference>
<feature type="transmembrane region" description="Helical" evidence="1">
    <location>
        <begin position="126"/>
        <end position="151"/>
    </location>
</feature>
<feature type="transmembrane region" description="Helical" evidence="1">
    <location>
        <begin position="57"/>
        <end position="75"/>
    </location>
</feature>
<dbReference type="PANTHER" id="PTHR34220">
    <property type="entry name" value="SENSOR HISTIDINE KINASE YPDA"/>
    <property type="match status" value="1"/>
</dbReference>